<gene>
    <name evidence="1" type="ORF">JHZ39_003154</name>
</gene>
<protein>
    <submittedName>
        <fullName evidence="1">AAA family ATPase</fullName>
    </submittedName>
</protein>
<dbReference type="SUPFAM" id="SSF52540">
    <property type="entry name" value="P-loop containing nucleoside triphosphate hydrolases"/>
    <property type="match status" value="1"/>
</dbReference>
<comment type="caution">
    <text evidence="1">The sequence shown here is derived from an EMBL/GenBank/DDBJ whole genome shotgun (WGS) entry which is preliminary data.</text>
</comment>
<sequence>MTTVYSQIQNASNVISQNIEVFTEKREILSQNILSQLRNLIEGVAVLLETNQLNIEFNYHLIESGLSFIKSKSKYNFIGRFHKLIQISSSHYTLDGDSSERLMLKYYEYLYRIRNLLKNDFNISILSNLESFPIDLDPSLREYHEKIANKINNINHSDSQNYKTERYYIHKTRPFFIGGYIYYEVTFYRAINKVNKHDRIIAFTNIDISKNYACTLTLQNASIEVLGYHMPIIIIRNWKIAIRQCEFNNFAKILDLKIQVNTKSTEYNFLMGWLTERSGSLLELIDKEENLYLNIKRFSVNNDLSNIQIFKILDTIRNLNKTKSRGYNILRYLLLKMNNQVIKAQYDSRGCSYLSNLKLSYSCIPFEEMPFCTSLRGHNPKLRDLLECINFEERNQEFLARRIKNNIEQNGILYTPLAEVEYFGSTQKLIDKYNNQLYHSHKENRKLVFDKGHIFINQYENDTYKIIKKLQSYSDSGIAGYSHAVELWLNSSSIIIDDPLKIIAIKQLFSDSKIAIIYGAAGTGKSTMVDHIAHYFNDKQKLFLAHTNPAIDNLKRKISAQNSDFRTIKSHISRYNSAEYDLMIIDECSTVSNTDILNVLEKTSCKLIVFIGDIYQIKSIQFGNWFNIIKSFIPKKSVF</sequence>
<dbReference type="Gene3D" id="3.40.50.300">
    <property type="entry name" value="P-loop containing nucleotide triphosphate hydrolases"/>
    <property type="match status" value="1"/>
</dbReference>
<dbReference type="EMBL" id="AAYLMQ010000048">
    <property type="protein sequence ID" value="EGY2378735.1"/>
    <property type="molecule type" value="Genomic_DNA"/>
</dbReference>
<dbReference type="AlphaFoldDB" id="A0A9P2LDC4"/>
<name>A0A9P2LDC4_ACIBA</name>
<organism evidence="1">
    <name type="scientific">Acinetobacter baumannii</name>
    <dbReference type="NCBI Taxonomy" id="470"/>
    <lineage>
        <taxon>Bacteria</taxon>
        <taxon>Pseudomonadati</taxon>
        <taxon>Pseudomonadota</taxon>
        <taxon>Gammaproteobacteria</taxon>
        <taxon>Moraxellales</taxon>
        <taxon>Moraxellaceae</taxon>
        <taxon>Acinetobacter</taxon>
        <taxon>Acinetobacter calcoaceticus/baumannii complex</taxon>
    </lineage>
</organism>
<evidence type="ECO:0000313" key="1">
    <source>
        <dbReference type="EMBL" id="EGY2378735.1"/>
    </source>
</evidence>
<reference evidence="1" key="1">
    <citation type="submission" date="2020-12" db="EMBL/GenBank/DDBJ databases">
        <authorList>
            <consortium name="Clinical and Environmental Microbiology Branch: Whole genome sequencing antimicrobial resistance pathogens in the healthcare setting"/>
        </authorList>
    </citation>
    <scope>NUCLEOTIDE SEQUENCE</scope>
    <source>
        <strain evidence="1">2018HL-00813</strain>
    </source>
</reference>
<feature type="non-terminal residue" evidence="1">
    <location>
        <position position="639"/>
    </location>
</feature>
<proteinExistence type="predicted"/>
<accession>A0A9P2LDC4</accession>
<dbReference type="InterPro" id="IPR027417">
    <property type="entry name" value="P-loop_NTPase"/>
</dbReference>
<dbReference type="Pfam" id="PF13604">
    <property type="entry name" value="AAA_30"/>
    <property type="match status" value="1"/>
</dbReference>